<dbReference type="InterPro" id="IPR050667">
    <property type="entry name" value="PPR-containing_protein"/>
</dbReference>
<dbReference type="Gene3D" id="1.25.40.10">
    <property type="entry name" value="Tetratricopeptide repeat domain"/>
    <property type="match status" value="1"/>
</dbReference>
<feature type="repeat" description="PPR" evidence="3">
    <location>
        <begin position="49"/>
        <end position="83"/>
    </location>
</feature>
<dbReference type="GO" id="GO:0003746">
    <property type="term" value="F:translation elongation factor activity"/>
    <property type="evidence" value="ECO:0007669"/>
    <property type="project" value="UniProtKB-KW"/>
</dbReference>
<evidence type="ECO:0000313" key="4">
    <source>
        <dbReference type="EMBL" id="KAE8734046.1"/>
    </source>
</evidence>
<gene>
    <name evidence="4" type="ORF">F3Y22_tig00000778pilonHSYRG00040</name>
</gene>
<dbReference type="PROSITE" id="PS51375">
    <property type="entry name" value="PPR"/>
    <property type="match status" value="1"/>
</dbReference>
<keyword evidence="4" id="KW-0251">Elongation factor</keyword>
<name>A0A6A3CY47_HIBSY</name>
<comment type="similarity">
    <text evidence="1">Belongs to the PPR family. P subfamily.</text>
</comment>
<dbReference type="EMBL" id="VEPZ02000074">
    <property type="protein sequence ID" value="KAE8734046.1"/>
    <property type="molecule type" value="Genomic_DNA"/>
</dbReference>
<protein>
    <submittedName>
        <fullName evidence="4">Elongation factor P family protein</fullName>
    </submittedName>
</protein>
<keyword evidence="2" id="KW-0677">Repeat</keyword>
<dbReference type="AlphaFoldDB" id="A0A6A3CY47"/>
<dbReference type="InterPro" id="IPR011990">
    <property type="entry name" value="TPR-like_helical_dom_sf"/>
</dbReference>
<dbReference type="PANTHER" id="PTHR47939:SF13">
    <property type="entry name" value="OS03G0201400 PROTEIN"/>
    <property type="match status" value="1"/>
</dbReference>
<dbReference type="PANTHER" id="PTHR47939">
    <property type="entry name" value="MEMBRANE-ASSOCIATED SALT-INDUCIBLE PROTEIN-LIKE"/>
    <property type="match status" value="1"/>
</dbReference>
<dbReference type="Proteomes" id="UP000436088">
    <property type="component" value="Unassembled WGS sequence"/>
</dbReference>
<evidence type="ECO:0000313" key="5">
    <source>
        <dbReference type="Proteomes" id="UP000436088"/>
    </source>
</evidence>
<reference evidence="4" key="1">
    <citation type="submission" date="2019-09" db="EMBL/GenBank/DDBJ databases">
        <title>Draft genome information of white flower Hibiscus syriacus.</title>
        <authorList>
            <person name="Kim Y.-M."/>
        </authorList>
    </citation>
    <scope>NUCLEOTIDE SEQUENCE [LARGE SCALE GENOMIC DNA]</scope>
    <source>
        <strain evidence="4">YM2019G1</strain>
    </source>
</reference>
<comment type="caution">
    <text evidence="4">The sequence shown here is derived from an EMBL/GenBank/DDBJ whole genome shotgun (WGS) entry which is preliminary data.</text>
</comment>
<accession>A0A6A3CY47</accession>
<organism evidence="4 5">
    <name type="scientific">Hibiscus syriacus</name>
    <name type="common">Rose of Sharon</name>
    <dbReference type="NCBI Taxonomy" id="106335"/>
    <lineage>
        <taxon>Eukaryota</taxon>
        <taxon>Viridiplantae</taxon>
        <taxon>Streptophyta</taxon>
        <taxon>Embryophyta</taxon>
        <taxon>Tracheophyta</taxon>
        <taxon>Spermatophyta</taxon>
        <taxon>Magnoliopsida</taxon>
        <taxon>eudicotyledons</taxon>
        <taxon>Gunneridae</taxon>
        <taxon>Pentapetalae</taxon>
        <taxon>rosids</taxon>
        <taxon>malvids</taxon>
        <taxon>Malvales</taxon>
        <taxon>Malvaceae</taxon>
        <taxon>Malvoideae</taxon>
        <taxon>Hibiscus</taxon>
    </lineage>
</organism>
<keyword evidence="5" id="KW-1185">Reference proteome</keyword>
<proteinExistence type="inferred from homology"/>
<evidence type="ECO:0000256" key="2">
    <source>
        <dbReference type="ARBA" id="ARBA00022737"/>
    </source>
</evidence>
<keyword evidence="4" id="KW-0648">Protein biosynthesis</keyword>
<sequence>MVGIGFEVEGKMISSLLRGLSMKSWEEKDLVQDTNKVFEKMRERVTVIDHTSYSFVIRTLCMGRRMGEVVYHLEQMIEMGHIPRTITFKNVIQALFIEGKIGEALVVLVTMSENGKIPSRTSYDMLVKELNQQGLLFGACNVNVAALKRGVVPHRIPPR</sequence>
<evidence type="ECO:0000256" key="1">
    <source>
        <dbReference type="ARBA" id="ARBA00007626"/>
    </source>
</evidence>
<dbReference type="InterPro" id="IPR002885">
    <property type="entry name" value="PPR_rpt"/>
</dbReference>
<evidence type="ECO:0000256" key="3">
    <source>
        <dbReference type="PROSITE-ProRule" id="PRU00708"/>
    </source>
</evidence>